<proteinExistence type="predicted"/>
<keyword evidence="2" id="KW-0732">Signal</keyword>
<name>A0A1R1YCA8_9FUNG</name>
<feature type="chain" id="PRO_5012751566" evidence="2">
    <location>
        <begin position="21"/>
        <end position="211"/>
    </location>
</feature>
<dbReference type="EMBL" id="LSSN01000327">
    <property type="protein sequence ID" value="OMJ24510.1"/>
    <property type="molecule type" value="Genomic_DNA"/>
</dbReference>
<accession>A0A1R1YCA8</accession>
<sequence>MKVTISVLALACSTIFSAIASPVTENSLTNEQSNSVLKRSFGRHGGRYGYRHGRGHGYRRRYRRFGRDWFFDDYSDIAFINGLVYQPTEFYGQRFQYIYQNSPVFSNYWNTDSYFRRCWNTDPLFRDAWFASLYPSGYSEFRNGGIYFGYLDRFGYGRYGRHRRYRGHGGRYGGHGGRYGGHGGRYGGHGGRGHYGSDKKDDSKPAPPPST</sequence>
<evidence type="ECO:0000256" key="2">
    <source>
        <dbReference type="SAM" id="SignalP"/>
    </source>
</evidence>
<reference evidence="3 4" key="1">
    <citation type="submission" date="2017-01" db="EMBL/GenBank/DDBJ databases">
        <authorList>
            <person name="Mah S.A."/>
            <person name="Swanson W.J."/>
            <person name="Moy G.W."/>
            <person name="Vacquier V.D."/>
        </authorList>
    </citation>
    <scope>NUCLEOTIDE SEQUENCE [LARGE SCALE GENOMIC DNA]</scope>
    <source>
        <strain evidence="3 4">GSMNP</strain>
    </source>
</reference>
<gene>
    <name evidence="3" type="ORF">AYI70_g1536</name>
</gene>
<dbReference type="Proteomes" id="UP000187283">
    <property type="component" value="Unassembled WGS sequence"/>
</dbReference>
<feature type="region of interest" description="Disordered" evidence="1">
    <location>
        <begin position="180"/>
        <end position="211"/>
    </location>
</feature>
<comment type="caution">
    <text evidence="3">The sequence shown here is derived from an EMBL/GenBank/DDBJ whole genome shotgun (WGS) entry which is preliminary data.</text>
</comment>
<feature type="signal peptide" evidence="2">
    <location>
        <begin position="1"/>
        <end position="20"/>
    </location>
</feature>
<dbReference type="AlphaFoldDB" id="A0A1R1YCA8"/>
<feature type="compositionally biased region" description="Basic and acidic residues" evidence="1">
    <location>
        <begin position="195"/>
        <end position="204"/>
    </location>
</feature>
<protein>
    <submittedName>
        <fullName evidence="3">Uncharacterized protein</fullName>
    </submittedName>
</protein>
<evidence type="ECO:0000313" key="4">
    <source>
        <dbReference type="Proteomes" id="UP000187283"/>
    </source>
</evidence>
<evidence type="ECO:0000256" key="1">
    <source>
        <dbReference type="SAM" id="MobiDB-lite"/>
    </source>
</evidence>
<dbReference type="OrthoDB" id="5589309at2759"/>
<feature type="compositionally biased region" description="Gly residues" evidence="1">
    <location>
        <begin position="180"/>
        <end position="194"/>
    </location>
</feature>
<keyword evidence="4" id="KW-1185">Reference proteome</keyword>
<evidence type="ECO:0000313" key="3">
    <source>
        <dbReference type="EMBL" id="OMJ24510.1"/>
    </source>
</evidence>
<dbReference type="STRING" id="133412.A0A1R1YCA8"/>
<organism evidence="3 4">
    <name type="scientific">Smittium culicis</name>
    <dbReference type="NCBI Taxonomy" id="133412"/>
    <lineage>
        <taxon>Eukaryota</taxon>
        <taxon>Fungi</taxon>
        <taxon>Fungi incertae sedis</taxon>
        <taxon>Zoopagomycota</taxon>
        <taxon>Kickxellomycotina</taxon>
        <taxon>Harpellomycetes</taxon>
        <taxon>Harpellales</taxon>
        <taxon>Legeriomycetaceae</taxon>
        <taxon>Smittium</taxon>
    </lineage>
</organism>